<feature type="region of interest" description="Disordered" evidence="1">
    <location>
        <begin position="131"/>
        <end position="151"/>
    </location>
</feature>
<keyword evidence="4" id="KW-1185">Reference proteome</keyword>
<evidence type="ECO:0000313" key="4">
    <source>
        <dbReference type="Proteomes" id="UP001056012"/>
    </source>
</evidence>
<reference evidence="3" key="1">
    <citation type="submission" date="2021-12" db="EMBL/GenBank/DDBJ databases">
        <title>Curvularia clavata genome.</title>
        <authorList>
            <person name="Cao Y."/>
        </authorList>
    </citation>
    <scope>NUCLEOTIDE SEQUENCE</scope>
    <source>
        <strain evidence="3">Yc1106</strain>
    </source>
</reference>
<evidence type="ECO:0000256" key="1">
    <source>
        <dbReference type="SAM" id="MobiDB-lite"/>
    </source>
</evidence>
<evidence type="ECO:0000313" key="3">
    <source>
        <dbReference type="EMBL" id="USP75537.1"/>
    </source>
</evidence>
<feature type="signal peptide" evidence="2">
    <location>
        <begin position="1"/>
        <end position="20"/>
    </location>
</feature>
<dbReference type="EMBL" id="CP089275">
    <property type="protein sequence ID" value="USP75537.1"/>
    <property type="molecule type" value="Genomic_DNA"/>
</dbReference>
<name>A0A9Q8Z3G5_CURCL</name>
<dbReference type="VEuPathDB" id="FungiDB:yc1106_02811"/>
<keyword evidence="2" id="KW-0732">Signal</keyword>
<feature type="chain" id="PRO_5040154249" evidence="2">
    <location>
        <begin position="21"/>
        <end position="201"/>
    </location>
</feature>
<organism evidence="3 4">
    <name type="scientific">Curvularia clavata</name>
    <dbReference type="NCBI Taxonomy" id="95742"/>
    <lineage>
        <taxon>Eukaryota</taxon>
        <taxon>Fungi</taxon>
        <taxon>Dikarya</taxon>
        <taxon>Ascomycota</taxon>
        <taxon>Pezizomycotina</taxon>
        <taxon>Dothideomycetes</taxon>
        <taxon>Pleosporomycetidae</taxon>
        <taxon>Pleosporales</taxon>
        <taxon>Pleosporineae</taxon>
        <taxon>Pleosporaceae</taxon>
        <taxon>Curvularia</taxon>
    </lineage>
</organism>
<proteinExistence type="predicted"/>
<evidence type="ECO:0000256" key="2">
    <source>
        <dbReference type="SAM" id="SignalP"/>
    </source>
</evidence>
<sequence length="201" mass="20441">MPCVKPFLVAVMALLNVAVSSNVFSSELVPAVTSIQYMTSVTFVSAMASTSSNKACEVATVSEPMTMPNSTVSIPGQYGESIAMSTTTMNATKTVTMSSTRTVTRTSVKMNHTTTMTDGTATSMMSAPTLTLSSSHHSNASTTANTTASTTATVAETSGSAMLSATYATPNNSMPLFTAAADATNVGAVVLAGGVLMALGF</sequence>
<dbReference type="AlphaFoldDB" id="A0A9Q8Z3G5"/>
<dbReference type="Proteomes" id="UP001056012">
    <property type="component" value="Chromosome 2"/>
</dbReference>
<gene>
    <name evidence="3" type="ORF">yc1106_02811</name>
</gene>
<protein>
    <submittedName>
        <fullName evidence="3">Uncharacterized protein</fullName>
    </submittedName>
</protein>
<accession>A0A9Q8Z3G5</accession>